<dbReference type="GeneID" id="45081841"/>
<keyword evidence="7" id="KW-0963">Cytoplasm</keyword>
<dbReference type="Proteomes" id="UP000002735">
    <property type="component" value="Chromosome"/>
</dbReference>
<dbReference type="AlphaFoldDB" id="C6CMH1"/>
<dbReference type="PANTHER" id="PTHR45772:SF10">
    <property type="entry name" value="LIPOPOLYSACCHARIDE EXPORT SYSTEM ATP-BINDING PROTEIN LPTB"/>
    <property type="match status" value="1"/>
</dbReference>
<dbReference type="EMBL" id="CP001655">
    <property type="protein sequence ID" value="ACT08614.1"/>
    <property type="molecule type" value="Genomic_DNA"/>
</dbReference>
<dbReference type="Gene3D" id="3.40.50.300">
    <property type="entry name" value="P-loop containing nucleotide triphosphate hydrolases"/>
    <property type="match status" value="1"/>
</dbReference>
<dbReference type="HOGENOM" id="CLU_000604_1_2_6"/>
<dbReference type="InterPro" id="IPR051120">
    <property type="entry name" value="ABC_AA/LPS_Transport"/>
</dbReference>
<keyword evidence="12" id="KW-0472">Membrane</keyword>
<dbReference type="PROSITE" id="PS00211">
    <property type="entry name" value="ABC_TRANSPORTER_1"/>
    <property type="match status" value="1"/>
</dbReference>
<evidence type="ECO:0000256" key="8">
    <source>
        <dbReference type="ARBA" id="ARBA00022519"/>
    </source>
</evidence>
<dbReference type="NCBIfam" id="TIGR04406">
    <property type="entry name" value="LPS_export_lptB"/>
    <property type="match status" value="1"/>
</dbReference>
<evidence type="ECO:0000256" key="14">
    <source>
        <dbReference type="ARBA" id="ARBA00026081"/>
    </source>
</evidence>
<evidence type="ECO:0000256" key="6">
    <source>
        <dbReference type="ARBA" id="ARBA00022475"/>
    </source>
</evidence>
<sequence length="241" mass="26847">MATLIAENLAKAYKGRKVVENVSLNVNSGEIVGLLGPNGAGKTTTFYMVVGIVPRDEGRIVIDDEDISLLPLHDRARRGIGYLPQEASIFRRLSVYDNLMAVLEVRKDLTREQQQDRANELMEEFHIVHLRNSLGQSLSGGERRRVEIARALAANPKFILLDEPFAGVDPISVIDIKKIIEHLRDSGLGVLITDHNVRETLDVCERAYIVSQGQLIAHGSPMDILANEQVKRVYLGEGFRL</sequence>
<proteinExistence type="inferred from homology"/>
<evidence type="ECO:0000256" key="2">
    <source>
        <dbReference type="ARBA" id="ARBA00004515"/>
    </source>
</evidence>
<evidence type="ECO:0000256" key="12">
    <source>
        <dbReference type="ARBA" id="ARBA00023136"/>
    </source>
</evidence>
<dbReference type="InterPro" id="IPR032823">
    <property type="entry name" value="BCA_ABC_TP_C"/>
</dbReference>
<name>C6CMH1_DICC1</name>
<dbReference type="FunFam" id="3.40.50.300:FF:000151">
    <property type="entry name" value="Lipopolysaccharide ABC transporter ATP-binding protein"/>
    <property type="match status" value="1"/>
</dbReference>
<evidence type="ECO:0000256" key="3">
    <source>
        <dbReference type="ARBA" id="ARBA00010865"/>
    </source>
</evidence>
<dbReference type="Pfam" id="PF00005">
    <property type="entry name" value="ABC_tran"/>
    <property type="match status" value="1"/>
</dbReference>
<comment type="subunit">
    <text evidence="14">Component of the lipopolysaccharide transport and assembly complex. The LptBFG transporter is composed of two ATP-binding proteins (LptB) and two transmembrane proteins (LptF and LptG).</text>
</comment>
<evidence type="ECO:0000256" key="9">
    <source>
        <dbReference type="ARBA" id="ARBA00022741"/>
    </source>
</evidence>
<dbReference type="GO" id="GO:0005524">
    <property type="term" value="F:ATP binding"/>
    <property type="evidence" value="ECO:0007669"/>
    <property type="project" value="UniProtKB-KW"/>
</dbReference>
<dbReference type="InterPro" id="IPR030921">
    <property type="entry name" value="LPS_export_LptB"/>
</dbReference>
<dbReference type="STRING" id="561229.Dd1591_3814"/>
<dbReference type="KEGG" id="dze:Dd1591_3814"/>
<dbReference type="RefSeq" id="WP_015848120.1">
    <property type="nucleotide sequence ID" value="NC_012912.1"/>
</dbReference>
<keyword evidence="10" id="KW-0067">ATP-binding</keyword>
<dbReference type="InterPro" id="IPR003593">
    <property type="entry name" value="AAA+_ATPase"/>
</dbReference>
<keyword evidence="8" id="KW-0997">Cell inner membrane</keyword>
<dbReference type="NCBIfam" id="NF008144">
    <property type="entry name" value="PRK10895.1"/>
    <property type="match status" value="1"/>
</dbReference>
<evidence type="ECO:0000313" key="17">
    <source>
        <dbReference type="Proteomes" id="UP000002735"/>
    </source>
</evidence>
<dbReference type="InterPro" id="IPR003439">
    <property type="entry name" value="ABC_transporter-like_ATP-bd"/>
</dbReference>
<evidence type="ECO:0000256" key="7">
    <source>
        <dbReference type="ARBA" id="ARBA00022490"/>
    </source>
</evidence>
<reference evidence="16 17" key="1">
    <citation type="submission" date="2009-06" db="EMBL/GenBank/DDBJ databases">
        <title>Complete sequence of Dickeya zeae Ech1591.</title>
        <authorList>
            <consortium name="US DOE Joint Genome Institute"/>
            <person name="Lucas S."/>
            <person name="Copeland A."/>
            <person name="Lapidus A."/>
            <person name="Glavina del Rio T."/>
            <person name="Tice H."/>
            <person name="Bruce D."/>
            <person name="Goodwin L."/>
            <person name="Pitluck S."/>
            <person name="Chertkov O."/>
            <person name="Brettin T."/>
            <person name="Detter J.C."/>
            <person name="Han C."/>
            <person name="Larimer F."/>
            <person name="Land M."/>
            <person name="Hauser L."/>
            <person name="Kyrpides N."/>
            <person name="Ovchinnikova G."/>
            <person name="Balakrishnan V."/>
            <person name="Glasner J."/>
            <person name="Perna N.T."/>
        </authorList>
    </citation>
    <scope>NUCLEOTIDE SEQUENCE [LARGE SCALE GENOMIC DNA]</scope>
    <source>
        <strain evidence="16 17">Ech1591</strain>
    </source>
</reference>
<evidence type="ECO:0000256" key="11">
    <source>
        <dbReference type="ARBA" id="ARBA00022967"/>
    </source>
</evidence>
<evidence type="ECO:0000313" key="16">
    <source>
        <dbReference type="EMBL" id="ACT08614.1"/>
    </source>
</evidence>
<accession>C6CMH1</accession>
<dbReference type="OrthoDB" id="9781337at2"/>
<keyword evidence="9" id="KW-0547">Nucleotide-binding</keyword>
<comment type="subcellular location">
    <subcellularLocation>
        <location evidence="2">Cell inner membrane</location>
        <topology evidence="2">Peripheral membrane protein</topology>
        <orientation evidence="2">Cytoplasmic side</orientation>
    </subcellularLocation>
    <subcellularLocation>
        <location evidence="1">Cytoplasm</location>
    </subcellularLocation>
</comment>
<dbReference type="GO" id="GO:0043190">
    <property type="term" value="C:ATP-binding cassette (ABC) transporter complex"/>
    <property type="evidence" value="ECO:0007669"/>
    <property type="project" value="InterPro"/>
</dbReference>
<evidence type="ECO:0000256" key="10">
    <source>
        <dbReference type="ARBA" id="ARBA00022840"/>
    </source>
</evidence>
<dbReference type="GO" id="GO:0016887">
    <property type="term" value="F:ATP hydrolysis activity"/>
    <property type="evidence" value="ECO:0007669"/>
    <property type="project" value="InterPro"/>
</dbReference>
<dbReference type="InterPro" id="IPR027417">
    <property type="entry name" value="P-loop_NTPase"/>
</dbReference>
<evidence type="ECO:0000259" key="15">
    <source>
        <dbReference type="PROSITE" id="PS50893"/>
    </source>
</evidence>
<dbReference type="eggNOG" id="COG1137">
    <property type="taxonomic scope" value="Bacteria"/>
</dbReference>
<dbReference type="SMART" id="SM00382">
    <property type="entry name" value="AAA"/>
    <property type="match status" value="1"/>
</dbReference>
<dbReference type="CDD" id="cd03218">
    <property type="entry name" value="ABC_YhbG"/>
    <property type="match status" value="1"/>
</dbReference>
<comment type="function">
    <text evidence="13">Part of the ABC transporter complex LptBFG involved in the translocation of lipopolysaccharide (LPS) from the inner membrane to the outer membrane. Probably responsible for energy coupling to the transport system.</text>
</comment>
<organism evidence="16 17">
    <name type="scientific">Dickeya chrysanthemi (strain Ech1591)</name>
    <name type="common">Dickeya zeae (strain Ech1591)</name>
    <dbReference type="NCBI Taxonomy" id="561229"/>
    <lineage>
        <taxon>Bacteria</taxon>
        <taxon>Pseudomonadati</taxon>
        <taxon>Pseudomonadota</taxon>
        <taxon>Gammaproteobacteria</taxon>
        <taxon>Enterobacterales</taxon>
        <taxon>Pectobacteriaceae</taxon>
        <taxon>Dickeya</taxon>
    </lineage>
</organism>
<evidence type="ECO:0000256" key="1">
    <source>
        <dbReference type="ARBA" id="ARBA00004496"/>
    </source>
</evidence>
<keyword evidence="5" id="KW-0813">Transport</keyword>
<protein>
    <recommendedName>
        <fullName evidence="4">Lipopolysaccharide export system ATP-binding protein LptB</fullName>
    </recommendedName>
</protein>
<evidence type="ECO:0000256" key="5">
    <source>
        <dbReference type="ARBA" id="ARBA00022448"/>
    </source>
</evidence>
<gene>
    <name evidence="16" type="ordered locus">Dd1591_3814</name>
</gene>
<dbReference type="PROSITE" id="PS50893">
    <property type="entry name" value="ABC_TRANSPORTER_2"/>
    <property type="match status" value="1"/>
</dbReference>
<dbReference type="GO" id="GO:0005737">
    <property type="term" value="C:cytoplasm"/>
    <property type="evidence" value="ECO:0007669"/>
    <property type="project" value="UniProtKB-SubCell"/>
</dbReference>
<feature type="domain" description="ABC transporter" evidence="15">
    <location>
        <begin position="4"/>
        <end position="237"/>
    </location>
</feature>
<keyword evidence="6" id="KW-1003">Cell membrane</keyword>
<dbReference type="InterPro" id="IPR017871">
    <property type="entry name" value="ABC_transporter-like_CS"/>
</dbReference>
<dbReference type="Pfam" id="PF12399">
    <property type="entry name" value="BCA_ABC_TP_C"/>
    <property type="match status" value="1"/>
</dbReference>
<evidence type="ECO:0000256" key="4">
    <source>
        <dbReference type="ARBA" id="ARBA00017803"/>
    </source>
</evidence>
<comment type="similarity">
    <text evidence="3">Belongs to the ABC transporter superfamily. Outer membrane lipopolysaccharide export (TC 1.B.42) family.</text>
</comment>
<dbReference type="SUPFAM" id="SSF52540">
    <property type="entry name" value="P-loop containing nucleoside triphosphate hydrolases"/>
    <property type="match status" value="1"/>
</dbReference>
<evidence type="ECO:0000256" key="13">
    <source>
        <dbReference type="ARBA" id="ARBA00024818"/>
    </source>
</evidence>
<dbReference type="PANTHER" id="PTHR45772">
    <property type="entry name" value="CONSERVED COMPONENT OF ABC TRANSPORTER FOR NATURAL AMINO ACIDS-RELATED"/>
    <property type="match status" value="1"/>
</dbReference>
<dbReference type="GO" id="GO:0055085">
    <property type="term" value="P:transmembrane transport"/>
    <property type="evidence" value="ECO:0007669"/>
    <property type="project" value="InterPro"/>
</dbReference>
<keyword evidence="11" id="KW-1278">Translocase</keyword>